<dbReference type="InterPro" id="IPR000215">
    <property type="entry name" value="Serpin_fam"/>
</dbReference>
<dbReference type="Proteomes" id="UP000886069">
    <property type="component" value="Unassembled WGS sequence"/>
</dbReference>
<dbReference type="GO" id="GO:0005615">
    <property type="term" value="C:extracellular space"/>
    <property type="evidence" value="ECO:0007669"/>
    <property type="project" value="InterPro"/>
</dbReference>
<protein>
    <recommendedName>
        <fullName evidence="2">Serpin domain-containing protein</fullName>
    </recommendedName>
</protein>
<comment type="caution">
    <text evidence="3">The sequence shown here is derived from an EMBL/GenBank/DDBJ whole genome shotgun (WGS) entry which is preliminary data.</text>
</comment>
<gene>
    <name evidence="3" type="ORF">ENO08_01030</name>
</gene>
<evidence type="ECO:0000259" key="2">
    <source>
        <dbReference type="SMART" id="SM00093"/>
    </source>
</evidence>
<organism evidence="3">
    <name type="scientific">Eiseniibacteriota bacterium</name>
    <dbReference type="NCBI Taxonomy" id="2212470"/>
    <lineage>
        <taxon>Bacteria</taxon>
        <taxon>Candidatus Eiseniibacteriota</taxon>
    </lineage>
</organism>
<dbReference type="Pfam" id="PF00079">
    <property type="entry name" value="Serpin"/>
    <property type="match status" value="1"/>
</dbReference>
<dbReference type="Gene3D" id="2.30.39.10">
    <property type="entry name" value="Alpha-1-antitrypsin, domain 1"/>
    <property type="match status" value="1"/>
</dbReference>
<proteinExistence type="inferred from homology"/>
<feature type="domain" description="Serpin" evidence="2">
    <location>
        <begin position="95"/>
        <end position="280"/>
    </location>
</feature>
<evidence type="ECO:0000256" key="1">
    <source>
        <dbReference type="RuleBase" id="RU000411"/>
    </source>
</evidence>
<feature type="non-terminal residue" evidence="3">
    <location>
        <position position="280"/>
    </location>
</feature>
<reference evidence="3" key="1">
    <citation type="journal article" date="2020" name="mSystems">
        <title>Genome- and Community-Level Interaction Insights into Carbon Utilization and Element Cycling Functions of Hydrothermarchaeota in Hydrothermal Sediment.</title>
        <authorList>
            <person name="Zhou Z."/>
            <person name="Liu Y."/>
            <person name="Xu W."/>
            <person name="Pan J."/>
            <person name="Luo Z.H."/>
            <person name="Li M."/>
        </authorList>
    </citation>
    <scope>NUCLEOTIDE SEQUENCE [LARGE SCALE GENOMIC DNA]</scope>
    <source>
        <strain evidence="3">SpSt-1233</strain>
    </source>
</reference>
<dbReference type="Gene3D" id="3.30.497.10">
    <property type="entry name" value="Antithrombin, subunit I, domain 2"/>
    <property type="match status" value="1"/>
</dbReference>
<dbReference type="PANTHER" id="PTHR11461">
    <property type="entry name" value="SERINE PROTEASE INHIBITOR, SERPIN"/>
    <property type="match status" value="1"/>
</dbReference>
<dbReference type="AlphaFoldDB" id="A0A7V2ATN3"/>
<comment type="similarity">
    <text evidence="1">Belongs to the serpin family.</text>
</comment>
<sequence>MRPAPYPYAPLLMESGTAQVVEYVMGRAGPVLTDLIAGSEHTGGTDMRRLLLRLSLLIMVLPGLSMSFACAGTGGGAGDTSCAADLAEGYNRFGISLFAREAAAAGHKNVFVSPVSVALCLGMAYNGAGGSTAAEMAEALGAGSTGLDGFNEANGTLTGLLSDTGAGVTLSIANSLWLRKGFPIRKEFIGRTGRYFGADAFELETAKEINSWVEDKTAGMIPSIIDSVDPADIAILVNAIYFKGEWTVEFDRNSTEDKPFHSPGGEITVPMMIRSGTLEY</sequence>
<evidence type="ECO:0000313" key="3">
    <source>
        <dbReference type="EMBL" id="HER43026.1"/>
    </source>
</evidence>
<name>A0A7V2ATN3_UNCEI</name>
<dbReference type="PANTHER" id="PTHR11461:SF211">
    <property type="entry name" value="GH10112P-RELATED"/>
    <property type="match status" value="1"/>
</dbReference>
<dbReference type="EMBL" id="DSEC01000073">
    <property type="protein sequence ID" value="HER43026.1"/>
    <property type="molecule type" value="Genomic_DNA"/>
</dbReference>
<dbReference type="InterPro" id="IPR042185">
    <property type="entry name" value="Serpin_sf_2"/>
</dbReference>
<dbReference type="InterPro" id="IPR036186">
    <property type="entry name" value="Serpin_sf"/>
</dbReference>
<dbReference type="InterPro" id="IPR042178">
    <property type="entry name" value="Serpin_sf_1"/>
</dbReference>
<accession>A0A7V2ATN3</accession>
<dbReference type="SUPFAM" id="SSF56574">
    <property type="entry name" value="Serpins"/>
    <property type="match status" value="1"/>
</dbReference>
<dbReference type="InterPro" id="IPR023796">
    <property type="entry name" value="Serpin_dom"/>
</dbReference>
<dbReference type="GO" id="GO:0004867">
    <property type="term" value="F:serine-type endopeptidase inhibitor activity"/>
    <property type="evidence" value="ECO:0007669"/>
    <property type="project" value="InterPro"/>
</dbReference>
<dbReference type="SMART" id="SM00093">
    <property type="entry name" value="SERPIN"/>
    <property type="match status" value="1"/>
</dbReference>